<reference evidence="13" key="2">
    <citation type="submission" date="2020-01" db="EMBL/GenBank/DDBJ databases">
        <authorList>
            <person name="Korhonen P.K.K."/>
            <person name="Guangxu M.G."/>
            <person name="Wang T.W."/>
            <person name="Stroehlein A.J.S."/>
            <person name="Young N.D."/>
            <person name="Ang C.-S.A."/>
            <person name="Fernando D.W.F."/>
            <person name="Lu H.L."/>
            <person name="Taylor S.T."/>
            <person name="Ehtesham M.E.M."/>
            <person name="Najaraj S.H.N."/>
            <person name="Harsha G.H.G."/>
            <person name="Madugundu A.M."/>
            <person name="Renuse S.R."/>
            <person name="Holt D.H."/>
            <person name="Pandey A.P."/>
            <person name="Papenfuss A.P."/>
            <person name="Gasser R.B.G."/>
            <person name="Fischer K.F."/>
        </authorList>
    </citation>
    <scope>NUCLEOTIDE SEQUENCE</scope>
    <source>
        <strain evidence="13">SSS_KF_BRIS2020</strain>
    </source>
</reference>
<organism evidence="13">
    <name type="scientific">Sarcoptes scabiei</name>
    <name type="common">Itch mite</name>
    <name type="synonym">Acarus scabiei</name>
    <dbReference type="NCBI Taxonomy" id="52283"/>
    <lineage>
        <taxon>Eukaryota</taxon>
        <taxon>Metazoa</taxon>
        <taxon>Ecdysozoa</taxon>
        <taxon>Arthropoda</taxon>
        <taxon>Chelicerata</taxon>
        <taxon>Arachnida</taxon>
        <taxon>Acari</taxon>
        <taxon>Acariformes</taxon>
        <taxon>Sarcoptiformes</taxon>
        <taxon>Astigmata</taxon>
        <taxon>Psoroptidia</taxon>
        <taxon>Sarcoptoidea</taxon>
        <taxon>Sarcoptidae</taxon>
        <taxon>Sarcoptinae</taxon>
        <taxon>Sarcoptes</taxon>
    </lineage>
</organism>
<evidence type="ECO:0000256" key="3">
    <source>
        <dbReference type="ARBA" id="ARBA00022741"/>
    </source>
</evidence>
<evidence type="ECO:0000313" key="14">
    <source>
        <dbReference type="EnsemblMetazoa" id="KAF7494313.1"/>
    </source>
</evidence>
<dbReference type="InterPro" id="IPR014729">
    <property type="entry name" value="Rossmann-like_a/b/a_fold"/>
</dbReference>
<dbReference type="EMBL" id="WVUK01000053">
    <property type="protein sequence ID" value="KAF7494313.1"/>
    <property type="molecule type" value="Genomic_DNA"/>
</dbReference>
<dbReference type="GO" id="GO:0005829">
    <property type="term" value="C:cytosol"/>
    <property type="evidence" value="ECO:0007669"/>
    <property type="project" value="TreeGrafter"/>
</dbReference>
<dbReference type="GO" id="GO:0005524">
    <property type="term" value="F:ATP binding"/>
    <property type="evidence" value="ECO:0007669"/>
    <property type="project" value="UniProtKB-KW"/>
</dbReference>
<sequence length="469" mass="54584">MKMQSIHRFLWIGSKFTSLNSSLLSSFFLHTRRWISSKIYQELTNKSLFCSHFPDKVDVDEFLSRKQTIYAGFDATNQSLHVGNLLVLISLFHLAHHGHKIIVLIGDCTAKIGDPSGKLIERSVIDDETIELNAKGIENDVRQVWQNYLQSFARHRIDDRNLMICRNSDWYSKMNVIEFIGKYARQMRMGDLLSKSSIKERLESPIGLNFSEFSYQCFQAYDWYHLRKRFNCNIQIGGTDQMINIHNGYDLIKKIDEKFVCGLFVPLITDAKGNKLGKTDQKAYYLNSNLTTPFGLYQYCMRIVDSQINKIFKMFSFRSLSDIENIIQEQMRNPKPWRLQRYLAEELVQFVHGPIGLERAKAITKALFDKNLDTIGNLDLKSIRDIFDDVSEISIEFVQDQLTLLNLTMRCGFFVDEMQAIKTIKDGGIYLNYQRMTDPGQLIESNQILNNGISIISFGKRNYRIIRWL</sequence>
<keyword evidence="2 11" id="KW-0436">Ligase</keyword>
<dbReference type="PANTHER" id="PTHR11766">
    <property type="entry name" value="TYROSYL-TRNA SYNTHETASE"/>
    <property type="match status" value="1"/>
</dbReference>
<evidence type="ECO:0000256" key="2">
    <source>
        <dbReference type="ARBA" id="ARBA00022598"/>
    </source>
</evidence>
<keyword evidence="6 11" id="KW-0648">Protein biosynthesis</keyword>
<dbReference type="CDD" id="cd00805">
    <property type="entry name" value="TyrRS_core"/>
    <property type="match status" value="1"/>
</dbReference>
<dbReference type="InterPro" id="IPR024088">
    <property type="entry name" value="Tyr-tRNA-ligase_bac-type"/>
</dbReference>
<evidence type="ECO:0000256" key="8">
    <source>
        <dbReference type="ARBA" id="ARBA00033323"/>
    </source>
</evidence>
<evidence type="ECO:0000256" key="4">
    <source>
        <dbReference type="ARBA" id="ARBA00022840"/>
    </source>
</evidence>
<dbReference type="GO" id="GO:0005739">
    <property type="term" value="C:mitochondrion"/>
    <property type="evidence" value="ECO:0007669"/>
    <property type="project" value="TreeGrafter"/>
</dbReference>
<evidence type="ECO:0000256" key="9">
    <source>
        <dbReference type="ARBA" id="ARBA00048248"/>
    </source>
</evidence>
<keyword evidence="7 11" id="KW-0030">Aminoacyl-tRNA synthetase</keyword>
<dbReference type="InterPro" id="IPR002307">
    <property type="entry name" value="Tyr-tRNA-ligase"/>
</dbReference>
<evidence type="ECO:0000256" key="7">
    <source>
        <dbReference type="ARBA" id="ARBA00023146"/>
    </source>
</evidence>
<dbReference type="AlphaFoldDB" id="A0A834RD33"/>
<feature type="domain" description="Tyrosine--tRNA ligase SYY-like C-terminal" evidence="12">
    <location>
        <begin position="383"/>
        <end position="466"/>
    </location>
</feature>
<dbReference type="GO" id="GO:0003723">
    <property type="term" value="F:RNA binding"/>
    <property type="evidence" value="ECO:0007669"/>
    <property type="project" value="UniProtKB-KW"/>
</dbReference>
<dbReference type="PRINTS" id="PR01040">
    <property type="entry name" value="TRNASYNTHTYR"/>
</dbReference>
<evidence type="ECO:0000259" key="12">
    <source>
        <dbReference type="Pfam" id="PF22421"/>
    </source>
</evidence>
<dbReference type="PANTHER" id="PTHR11766:SF0">
    <property type="entry name" value="TYROSINE--TRNA LIGASE, MITOCHONDRIAL"/>
    <property type="match status" value="1"/>
</dbReference>
<evidence type="ECO:0000256" key="11">
    <source>
        <dbReference type="RuleBase" id="RU361234"/>
    </source>
</evidence>
<keyword evidence="3 11" id="KW-0547">Nucleotide-binding</keyword>
<dbReference type="Pfam" id="PF00579">
    <property type="entry name" value="tRNA-synt_1b"/>
    <property type="match status" value="1"/>
</dbReference>
<gene>
    <name evidence="13" type="ORF">SSS_3212</name>
</gene>
<comment type="similarity">
    <text evidence="11">Belongs to the class-I aminoacyl-tRNA synthetase family.</text>
</comment>
<dbReference type="SUPFAM" id="SSF52374">
    <property type="entry name" value="Nucleotidylyl transferase"/>
    <property type="match status" value="1"/>
</dbReference>
<reference evidence="15" key="1">
    <citation type="journal article" date="2020" name="PLoS Negl. Trop. Dis.">
        <title>High-quality nuclear genome for Sarcoptes scabiei-A critical resource for a neglected parasite.</title>
        <authorList>
            <person name="Korhonen P.K."/>
            <person name="Gasser R.B."/>
            <person name="Ma G."/>
            <person name="Wang T."/>
            <person name="Stroehlein A.J."/>
            <person name="Young N.D."/>
            <person name="Ang C.S."/>
            <person name="Fernando D.D."/>
            <person name="Lu H.C."/>
            <person name="Taylor S."/>
            <person name="Reynolds S.L."/>
            <person name="Mofiz E."/>
            <person name="Najaraj S.H."/>
            <person name="Gowda H."/>
            <person name="Madugundu A."/>
            <person name="Renuse S."/>
            <person name="Holt D."/>
            <person name="Pandey A."/>
            <person name="Papenfuss A.T."/>
            <person name="Fischer K."/>
        </authorList>
    </citation>
    <scope>NUCLEOTIDE SEQUENCE [LARGE SCALE GENOMIC DNA]</scope>
</reference>
<evidence type="ECO:0000313" key="13">
    <source>
        <dbReference type="EMBL" id="KAF7494313.1"/>
    </source>
</evidence>
<dbReference type="EC" id="6.1.1.1" evidence="1 11"/>
<comment type="catalytic activity">
    <reaction evidence="9 11">
        <text>tRNA(Tyr) + L-tyrosine + ATP = L-tyrosyl-tRNA(Tyr) + AMP + diphosphate + H(+)</text>
        <dbReference type="Rhea" id="RHEA:10220"/>
        <dbReference type="Rhea" id="RHEA-COMP:9706"/>
        <dbReference type="Rhea" id="RHEA-COMP:9707"/>
        <dbReference type="ChEBI" id="CHEBI:15378"/>
        <dbReference type="ChEBI" id="CHEBI:30616"/>
        <dbReference type="ChEBI" id="CHEBI:33019"/>
        <dbReference type="ChEBI" id="CHEBI:58315"/>
        <dbReference type="ChEBI" id="CHEBI:78442"/>
        <dbReference type="ChEBI" id="CHEBI:78536"/>
        <dbReference type="ChEBI" id="CHEBI:456215"/>
        <dbReference type="EC" id="6.1.1.1"/>
    </reaction>
</comment>
<dbReference type="PROSITE" id="PS50889">
    <property type="entry name" value="S4"/>
    <property type="match status" value="1"/>
</dbReference>
<proteinExistence type="inferred from homology"/>
<dbReference type="OrthoDB" id="337870at2759"/>
<evidence type="ECO:0000256" key="6">
    <source>
        <dbReference type="ARBA" id="ARBA00022917"/>
    </source>
</evidence>
<dbReference type="Gene3D" id="1.10.240.10">
    <property type="entry name" value="Tyrosyl-Transfer RNA Synthetase"/>
    <property type="match status" value="1"/>
</dbReference>
<reference evidence="14" key="3">
    <citation type="submission" date="2022-06" db="UniProtKB">
        <authorList>
            <consortium name="EnsemblMetazoa"/>
        </authorList>
    </citation>
    <scope>IDENTIFICATION</scope>
</reference>
<dbReference type="EnsemblMetazoa" id="SSS_3212s_mrna">
    <property type="protein sequence ID" value="KAF7494313.1"/>
    <property type="gene ID" value="SSS_3212"/>
</dbReference>
<dbReference type="Gene3D" id="3.10.290.10">
    <property type="entry name" value="RNA-binding S4 domain"/>
    <property type="match status" value="1"/>
</dbReference>
<evidence type="ECO:0000256" key="1">
    <source>
        <dbReference type="ARBA" id="ARBA00013160"/>
    </source>
</evidence>
<name>A0A834RD33_SARSC</name>
<keyword evidence="15" id="KW-1185">Reference proteome</keyword>
<dbReference type="SUPFAM" id="SSF55174">
    <property type="entry name" value="Alpha-L RNA-binding motif"/>
    <property type="match status" value="1"/>
</dbReference>
<dbReference type="Pfam" id="PF22421">
    <property type="entry name" value="SYY_C-terminal"/>
    <property type="match status" value="1"/>
</dbReference>
<evidence type="ECO:0000256" key="5">
    <source>
        <dbReference type="ARBA" id="ARBA00022884"/>
    </source>
</evidence>
<dbReference type="InterPro" id="IPR002305">
    <property type="entry name" value="aa-tRNA-synth_Ic"/>
</dbReference>
<protein>
    <recommendedName>
        <fullName evidence="1 11">Tyrosine--tRNA ligase</fullName>
        <ecNumber evidence="1 11">6.1.1.1</ecNumber>
    </recommendedName>
    <alternativeName>
        <fullName evidence="8 11">Tyrosyl-tRNA synthetase</fullName>
    </alternativeName>
</protein>
<dbReference type="InterPro" id="IPR036986">
    <property type="entry name" value="S4_RNA-bd_sf"/>
</dbReference>
<dbReference type="Proteomes" id="UP000070412">
    <property type="component" value="Unassembled WGS sequence"/>
</dbReference>
<evidence type="ECO:0000313" key="15">
    <source>
        <dbReference type="Proteomes" id="UP000070412"/>
    </source>
</evidence>
<evidence type="ECO:0000256" key="10">
    <source>
        <dbReference type="PROSITE-ProRule" id="PRU00182"/>
    </source>
</evidence>
<dbReference type="GO" id="GO:0004831">
    <property type="term" value="F:tyrosine-tRNA ligase activity"/>
    <property type="evidence" value="ECO:0007669"/>
    <property type="project" value="UniProtKB-EC"/>
</dbReference>
<accession>A0A834RD33</accession>
<dbReference type="Gene3D" id="3.40.50.620">
    <property type="entry name" value="HUPs"/>
    <property type="match status" value="1"/>
</dbReference>
<keyword evidence="4 11" id="KW-0067">ATP-binding</keyword>
<keyword evidence="5 10" id="KW-0694">RNA-binding</keyword>
<dbReference type="NCBIfam" id="TIGR00234">
    <property type="entry name" value="tyrS"/>
    <property type="match status" value="1"/>
</dbReference>
<dbReference type="GO" id="GO:0006437">
    <property type="term" value="P:tyrosyl-tRNA aminoacylation"/>
    <property type="evidence" value="ECO:0007669"/>
    <property type="project" value="InterPro"/>
</dbReference>
<dbReference type="InterPro" id="IPR054608">
    <property type="entry name" value="SYY-like_C"/>
</dbReference>